<dbReference type="RefSeq" id="WP_146397786.1">
    <property type="nucleotide sequence ID" value="NZ_SJPQ01000001.1"/>
</dbReference>
<gene>
    <name evidence="2" type="ORF">Mal64_10840</name>
</gene>
<evidence type="ECO:0008006" key="4">
    <source>
        <dbReference type="Google" id="ProtNLM"/>
    </source>
</evidence>
<dbReference type="GO" id="GO:0006935">
    <property type="term" value="P:chemotaxis"/>
    <property type="evidence" value="ECO:0007669"/>
    <property type="project" value="UniProtKB-KW"/>
</dbReference>
<dbReference type="InterPro" id="IPR028976">
    <property type="entry name" value="CheC-like_sf"/>
</dbReference>
<dbReference type="AlphaFoldDB" id="A0A5C5ZT50"/>
<evidence type="ECO:0000256" key="1">
    <source>
        <dbReference type="ARBA" id="ARBA00022500"/>
    </source>
</evidence>
<dbReference type="Proteomes" id="UP000315440">
    <property type="component" value="Unassembled WGS sequence"/>
</dbReference>
<comment type="caution">
    <text evidence="2">The sequence shown here is derived from an EMBL/GenBank/DDBJ whole genome shotgun (WGS) entry which is preliminary data.</text>
</comment>
<keyword evidence="1" id="KW-0145">Chemotaxis</keyword>
<protein>
    <recommendedName>
        <fullName evidence="4">CheY-P phosphatase CheC</fullName>
    </recommendedName>
</protein>
<dbReference type="SUPFAM" id="SSF103039">
    <property type="entry name" value="CheC-like"/>
    <property type="match status" value="1"/>
</dbReference>
<accession>A0A5C5ZT50</accession>
<dbReference type="OrthoDB" id="9812187at2"/>
<evidence type="ECO:0000313" key="3">
    <source>
        <dbReference type="Proteomes" id="UP000315440"/>
    </source>
</evidence>
<name>A0A5C5ZT50_9BACT</name>
<dbReference type="CDD" id="cd17910">
    <property type="entry name" value="CheC_ClassII"/>
    <property type="match status" value="1"/>
</dbReference>
<organism evidence="2 3">
    <name type="scientific">Pseudobythopirellula maris</name>
    <dbReference type="NCBI Taxonomy" id="2527991"/>
    <lineage>
        <taxon>Bacteria</taxon>
        <taxon>Pseudomonadati</taxon>
        <taxon>Planctomycetota</taxon>
        <taxon>Planctomycetia</taxon>
        <taxon>Pirellulales</taxon>
        <taxon>Lacipirellulaceae</taxon>
        <taxon>Pseudobythopirellula</taxon>
    </lineage>
</organism>
<sequence>MSLSPSQIDALTEAVSIGVGRSACSLSDMIDRWVHLHTPSLSVCNPGGLCDALDSDGGPYDTAVVLEFAGEINGRAMLAFSQQSGAELARIFGNQVQRDSGPGIDQSAILEEIGNVVLNGVLGSIANLFEIGFAYQTPCIRTAAHAYDMMALKCPLQATCSRFCMVSDAVFEVAQSEISGSLMLSFCAGELATRLDGLQLTVE</sequence>
<reference evidence="2 3" key="1">
    <citation type="submission" date="2019-02" db="EMBL/GenBank/DDBJ databases">
        <title>Deep-cultivation of Planctomycetes and their phenomic and genomic characterization uncovers novel biology.</title>
        <authorList>
            <person name="Wiegand S."/>
            <person name="Jogler M."/>
            <person name="Boedeker C."/>
            <person name="Pinto D."/>
            <person name="Vollmers J."/>
            <person name="Rivas-Marin E."/>
            <person name="Kohn T."/>
            <person name="Peeters S.H."/>
            <person name="Heuer A."/>
            <person name="Rast P."/>
            <person name="Oberbeckmann S."/>
            <person name="Bunk B."/>
            <person name="Jeske O."/>
            <person name="Meyerdierks A."/>
            <person name="Storesund J.E."/>
            <person name="Kallscheuer N."/>
            <person name="Luecker S."/>
            <person name="Lage O.M."/>
            <person name="Pohl T."/>
            <person name="Merkel B.J."/>
            <person name="Hornburger P."/>
            <person name="Mueller R.-W."/>
            <person name="Bruemmer F."/>
            <person name="Labrenz M."/>
            <person name="Spormann A.M."/>
            <person name="Op Den Camp H."/>
            <person name="Overmann J."/>
            <person name="Amann R."/>
            <person name="Jetten M.S.M."/>
            <person name="Mascher T."/>
            <person name="Medema M.H."/>
            <person name="Devos D.P."/>
            <person name="Kaster A.-K."/>
            <person name="Ovreas L."/>
            <person name="Rohde M."/>
            <person name="Galperin M.Y."/>
            <person name="Jogler C."/>
        </authorList>
    </citation>
    <scope>NUCLEOTIDE SEQUENCE [LARGE SCALE GENOMIC DNA]</scope>
    <source>
        <strain evidence="2 3">Mal64</strain>
    </source>
</reference>
<evidence type="ECO:0000313" key="2">
    <source>
        <dbReference type="EMBL" id="TWT90689.1"/>
    </source>
</evidence>
<dbReference type="EMBL" id="SJPQ01000001">
    <property type="protein sequence ID" value="TWT90689.1"/>
    <property type="molecule type" value="Genomic_DNA"/>
</dbReference>
<dbReference type="Gene3D" id="3.40.1550.10">
    <property type="entry name" value="CheC-like"/>
    <property type="match status" value="1"/>
</dbReference>
<keyword evidence="3" id="KW-1185">Reference proteome</keyword>
<proteinExistence type="predicted"/>